<dbReference type="Pfam" id="PF01966">
    <property type="entry name" value="HD"/>
    <property type="match status" value="1"/>
</dbReference>
<keyword evidence="1" id="KW-0378">Hydrolase</keyword>
<dbReference type="InterPro" id="IPR003607">
    <property type="entry name" value="HD/PDEase_dom"/>
</dbReference>
<dbReference type="SUPFAM" id="SSF109604">
    <property type="entry name" value="HD-domain/PDEase-like"/>
    <property type="match status" value="1"/>
</dbReference>
<organism evidence="3 4">
    <name type="scientific">Ruminococcus flavefaciens</name>
    <dbReference type="NCBI Taxonomy" id="1265"/>
    <lineage>
        <taxon>Bacteria</taxon>
        <taxon>Bacillati</taxon>
        <taxon>Bacillota</taxon>
        <taxon>Clostridia</taxon>
        <taxon>Eubacteriales</taxon>
        <taxon>Oscillospiraceae</taxon>
        <taxon>Ruminococcus</taxon>
    </lineage>
</organism>
<name>A0A1H6J0V1_RUMFL</name>
<sequence>MESRLHSIAGDISRKYRTRLNEDCLEKRQHPEELRNRIEGEYQRDYSRIMYSSSFRRLQGKMQLLGIKNDQFFRNRLTHSLEVSQIARSVAAELNYEATELFVVEAGALAHDIGNPPFGHAGEKELNKLFKDVGGFEGNAQTLRILTNVEKKKPDFPGLNLSYRTLLSVVKYFNKRDNQDGSPNTKFIYDDDYNLLKNFVDENEIPVRTLDVQIVDLADEIAYAAHDLEDGLRVKAFIIDEILHEYSSLYGESTSYLKLKELVDKAKEKSGFGSKSIDSTEYCKLFRQELSSSIIFTLISDIDLVDVNGDFKKKTGTKNAKELDFATYKELADGLKEITFRCINHNNDVYYYEERGKRVLAYLKDFYINNINFLPPEYRAKNLIERYKIDQPKEKLQDRLICDYISGMMDSYAINTYEQITGKSFNNILDNQEIKNE</sequence>
<dbReference type="PANTHER" id="PTHR11373:SF40">
    <property type="entry name" value="DEOXYGUANOSINETRIPHOSPHATE TRIPHOSPHOHYDROLASE-LIKE PROTEIN 2"/>
    <property type="match status" value="1"/>
</dbReference>
<evidence type="ECO:0000313" key="3">
    <source>
        <dbReference type="EMBL" id="SEH52432.1"/>
    </source>
</evidence>
<dbReference type="PROSITE" id="PS51831">
    <property type="entry name" value="HD"/>
    <property type="match status" value="1"/>
</dbReference>
<dbReference type="InterPro" id="IPR026875">
    <property type="entry name" value="PHydrolase_assoc_dom"/>
</dbReference>
<gene>
    <name evidence="3" type="ORF">SAMN02910265_01244</name>
</gene>
<reference evidence="3 4" key="1">
    <citation type="submission" date="2016-10" db="EMBL/GenBank/DDBJ databases">
        <authorList>
            <person name="de Groot N.N."/>
        </authorList>
    </citation>
    <scope>NUCLEOTIDE SEQUENCE [LARGE SCALE GENOMIC DNA]</scope>
    <source>
        <strain evidence="3 4">YAD2003</strain>
    </source>
</reference>
<protein>
    <submittedName>
        <fullName evidence="3">dGTPase</fullName>
    </submittedName>
</protein>
<dbReference type="EMBL" id="FNWV01000003">
    <property type="protein sequence ID" value="SEH52432.1"/>
    <property type="molecule type" value="Genomic_DNA"/>
</dbReference>
<dbReference type="NCBIfam" id="TIGR01353">
    <property type="entry name" value="dGTP_triPase"/>
    <property type="match status" value="1"/>
</dbReference>
<dbReference type="PANTHER" id="PTHR11373">
    <property type="entry name" value="DEOXYNUCLEOSIDE TRIPHOSPHATE TRIPHOSPHOHYDROLASE"/>
    <property type="match status" value="1"/>
</dbReference>
<evidence type="ECO:0000259" key="2">
    <source>
        <dbReference type="PROSITE" id="PS51831"/>
    </source>
</evidence>
<dbReference type="CDD" id="cd00077">
    <property type="entry name" value="HDc"/>
    <property type="match status" value="1"/>
</dbReference>
<proteinExistence type="predicted"/>
<dbReference type="OrthoDB" id="9803619at2"/>
<dbReference type="Gene3D" id="1.10.3210.10">
    <property type="entry name" value="Hypothetical protein af1432"/>
    <property type="match status" value="1"/>
</dbReference>
<evidence type="ECO:0000313" key="4">
    <source>
        <dbReference type="Proteomes" id="UP000183190"/>
    </source>
</evidence>
<dbReference type="GO" id="GO:0008832">
    <property type="term" value="F:dGTPase activity"/>
    <property type="evidence" value="ECO:0007669"/>
    <property type="project" value="TreeGrafter"/>
</dbReference>
<dbReference type="AlphaFoldDB" id="A0A1H6J0V1"/>
<accession>A0A1H6J0V1</accession>
<dbReference type="GO" id="GO:0006203">
    <property type="term" value="P:dGTP catabolic process"/>
    <property type="evidence" value="ECO:0007669"/>
    <property type="project" value="TreeGrafter"/>
</dbReference>
<dbReference type="SMART" id="SM00471">
    <property type="entry name" value="HDc"/>
    <property type="match status" value="1"/>
</dbReference>
<dbReference type="Pfam" id="PF13286">
    <property type="entry name" value="HD_assoc"/>
    <property type="match status" value="1"/>
</dbReference>
<dbReference type="InterPro" id="IPR006261">
    <property type="entry name" value="dGTPase"/>
</dbReference>
<dbReference type="InterPro" id="IPR050135">
    <property type="entry name" value="dGTPase-like"/>
</dbReference>
<feature type="domain" description="HD" evidence="2">
    <location>
        <begin position="76"/>
        <end position="224"/>
    </location>
</feature>
<dbReference type="InterPro" id="IPR006674">
    <property type="entry name" value="HD_domain"/>
</dbReference>
<evidence type="ECO:0000256" key="1">
    <source>
        <dbReference type="ARBA" id="ARBA00022801"/>
    </source>
</evidence>
<dbReference type="Proteomes" id="UP000183190">
    <property type="component" value="Unassembled WGS sequence"/>
</dbReference>
<dbReference type="RefSeq" id="WP_074715447.1">
    <property type="nucleotide sequence ID" value="NZ_FNWV01000003.1"/>
</dbReference>